<evidence type="ECO:0000313" key="15">
    <source>
        <dbReference type="EMBL" id="RJY19536.1"/>
    </source>
</evidence>
<evidence type="ECO:0000313" key="16">
    <source>
        <dbReference type="Proteomes" id="UP000273022"/>
    </source>
</evidence>
<comment type="caution">
    <text evidence="15">The sequence shown here is derived from an EMBL/GenBank/DDBJ whole genome shotgun (WGS) entry which is preliminary data.</text>
</comment>
<dbReference type="InterPro" id="IPR015421">
    <property type="entry name" value="PyrdxlP-dep_Trfase_major"/>
</dbReference>
<evidence type="ECO:0000256" key="13">
    <source>
        <dbReference type="RuleBase" id="RU004504"/>
    </source>
</evidence>
<dbReference type="Gene3D" id="1.10.260.50">
    <property type="match status" value="1"/>
</dbReference>
<comment type="cofactor">
    <cofactor evidence="1 13">
        <name>pyridoxal 5'-phosphate</name>
        <dbReference type="ChEBI" id="CHEBI:597326"/>
    </cofactor>
</comment>
<dbReference type="RefSeq" id="WP_121851616.1">
    <property type="nucleotide sequence ID" value="NZ_CP037952.1"/>
</dbReference>
<dbReference type="InterPro" id="IPR015424">
    <property type="entry name" value="PyrdxlP-dep_Trfase"/>
</dbReference>
<evidence type="ECO:0000256" key="8">
    <source>
        <dbReference type="ARBA" id="ARBA00023004"/>
    </source>
</evidence>
<feature type="domain" description="Aminotransferase class V" evidence="14">
    <location>
        <begin position="3"/>
        <end position="359"/>
    </location>
</feature>
<evidence type="ECO:0000256" key="9">
    <source>
        <dbReference type="ARBA" id="ARBA00023014"/>
    </source>
</evidence>
<proteinExistence type="inferred from homology"/>
<sequence>MTTYLDCNATTPIAPEVAQIVTKYLFEEYGNAGSRTHEFGVNAKQAVELARKSVASVVDADKSEVTFTSGATESNNIAILGLNSFAKTANKKHIITTCIEHKAVLEPIMELEKQGFDVTYIEPSQTGLISPESLKSALRDDTVLVSIMHINNETGCIQDITAFCDVLNESEAYFHVDAAQSFGKYSKYLQNKRIDMISVSGHKIYAPKGVGALITRKRGFKKVPLQPLMYGGGQEKGLRPGTLPVALIAGLGESARLSLSHSEQWQEHCQKLKNKAVEELSCFNIQVNGDNTSASVLNFSIPGLNSEAALVALKGVIAVSNGSACTSSSYTPSHVLTAMQLDDERIDSAIRMSWCYMTKELPLEEMKERISKFL</sequence>
<evidence type="ECO:0000256" key="10">
    <source>
        <dbReference type="ARBA" id="ARBA00023231"/>
    </source>
</evidence>
<keyword evidence="9" id="KW-0411">Iron-sulfur</keyword>
<dbReference type="AlphaFoldDB" id="A0A3A6U268"/>
<evidence type="ECO:0000256" key="2">
    <source>
        <dbReference type="ARBA" id="ARBA00003120"/>
    </source>
</evidence>
<dbReference type="InterPro" id="IPR020578">
    <property type="entry name" value="Aminotrans_V_PyrdxlP_BS"/>
</dbReference>
<gene>
    <name evidence="15" type="primary">dndA</name>
    <name evidence="15" type="ORF">D5R81_00060</name>
</gene>
<evidence type="ECO:0000256" key="6">
    <source>
        <dbReference type="ARBA" id="ARBA00022723"/>
    </source>
</evidence>
<dbReference type="EMBL" id="QYYH01000001">
    <property type="protein sequence ID" value="RJY19536.1"/>
    <property type="molecule type" value="Genomic_DNA"/>
</dbReference>
<evidence type="ECO:0000256" key="3">
    <source>
        <dbReference type="ARBA" id="ARBA00006490"/>
    </source>
</evidence>
<dbReference type="InterPro" id="IPR016454">
    <property type="entry name" value="Cysteine_dSase"/>
</dbReference>
<evidence type="ECO:0000256" key="5">
    <source>
        <dbReference type="ARBA" id="ARBA00022679"/>
    </source>
</evidence>
<evidence type="ECO:0000256" key="11">
    <source>
        <dbReference type="ARBA" id="ARBA00031911"/>
    </source>
</evidence>
<keyword evidence="8" id="KW-0408">Iron</keyword>
<evidence type="ECO:0000259" key="14">
    <source>
        <dbReference type="Pfam" id="PF00266"/>
    </source>
</evidence>
<accession>A0A3A6U268</accession>
<dbReference type="PIRSF" id="PIRSF005572">
    <property type="entry name" value="NifS"/>
    <property type="match status" value="1"/>
</dbReference>
<dbReference type="Pfam" id="PF00266">
    <property type="entry name" value="Aminotran_5"/>
    <property type="match status" value="1"/>
</dbReference>
<comment type="function">
    <text evidence="2">Catalyzes the removal of elemental sulfur atoms from cysteine to produce alanine. Seems to participate in the biosynthesis of the nitrogenase metalloclusters by providing the inorganic sulfur required for the Fe-S core formation.</text>
</comment>
<dbReference type="InterPro" id="IPR017644">
    <property type="entry name" value="Cysteine_desulfurase_DndA"/>
</dbReference>
<dbReference type="OrthoDB" id="9808002at2"/>
<organism evidence="15 16">
    <name type="scientific">Parashewanella spongiae</name>
    <dbReference type="NCBI Taxonomy" id="342950"/>
    <lineage>
        <taxon>Bacteria</taxon>
        <taxon>Pseudomonadati</taxon>
        <taxon>Pseudomonadota</taxon>
        <taxon>Gammaproteobacteria</taxon>
        <taxon>Alteromonadales</taxon>
        <taxon>Shewanellaceae</taxon>
        <taxon>Parashewanella</taxon>
    </lineage>
</organism>
<dbReference type="NCBIfam" id="TIGR03235">
    <property type="entry name" value="DNA_S_dndA"/>
    <property type="match status" value="1"/>
</dbReference>
<dbReference type="GO" id="GO:0046872">
    <property type="term" value="F:metal ion binding"/>
    <property type="evidence" value="ECO:0007669"/>
    <property type="project" value="UniProtKB-KW"/>
</dbReference>
<keyword evidence="5 15" id="KW-0808">Transferase</keyword>
<keyword evidence="10" id="KW-0535">Nitrogen fixation</keyword>
<dbReference type="PANTHER" id="PTHR11601:SF34">
    <property type="entry name" value="CYSTEINE DESULFURASE"/>
    <property type="match status" value="1"/>
</dbReference>
<comment type="catalytic activity">
    <reaction evidence="12">
        <text>(sulfur carrier)-H + L-cysteine = (sulfur carrier)-SH + L-alanine</text>
        <dbReference type="Rhea" id="RHEA:43892"/>
        <dbReference type="Rhea" id="RHEA-COMP:14737"/>
        <dbReference type="Rhea" id="RHEA-COMP:14739"/>
        <dbReference type="ChEBI" id="CHEBI:29917"/>
        <dbReference type="ChEBI" id="CHEBI:35235"/>
        <dbReference type="ChEBI" id="CHEBI:57972"/>
        <dbReference type="ChEBI" id="CHEBI:64428"/>
        <dbReference type="EC" id="2.8.1.7"/>
    </reaction>
</comment>
<name>A0A3A6U268_9GAMM</name>
<keyword evidence="7" id="KW-0663">Pyridoxal phosphate</keyword>
<dbReference type="InterPro" id="IPR000192">
    <property type="entry name" value="Aminotrans_V_dom"/>
</dbReference>
<dbReference type="FunFam" id="3.40.640.10:FF:000084">
    <property type="entry name" value="IscS-like cysteine desulfurase"/>
    <property type="match status" value="1"/>
</dbReference>
<protein>
    <recommendedName>
        <fullName evidence="4">cysteine desulfurase</fullName>
        <ecNumber evidence="4">2.8.1.7</ecNumber>
    </recommendedName>
    <alternativeName>
        <fullName evidence="11">Nitrogenase metalloclusters biosynthesis protein NifS</fullName>
    </alternativeName>
</protein>
<dbReference type="PROSITE" id="PS00595">
    <property type="entry name" value="AA_TRANSFER_CLASS_5"/>
    <property type="match status" value="1"/>
</dbReference>
<evidence type="ECO:0000256" key="4">
    <source>
        <dbReference type="ARBA" id="ARBA00012239"/>
    </source>
</evidence>
<dbReference type="SUPFAM" id="SSF53383">
    <property type="entry name" value="PLP-dependent transferases"/>
    <property type="match status" value="1"/>
</dbReference>
<dbReference type="EC" id="2.8.1.7" evidence="4"/>
<dbReference type="GO" id="GO:0051536">
    <property type="term" value="F:iron-sulfur cluster binding"/>
    <property type="evidence" value="ECO:0007669"/>
    <property type="project" value="UniProtKB-KW"/>
</dbReference>
<evidence type="ECO:0000256" key="7">
    <source>
        <dbReference type="ARBA" id="ARBA00022898"/>
    </source>
</evidence>
<dbReference type="Proteomes" id="UP000273022">
    <property type="component" value="Unassembled WGS sequence"/>
</dbReference>
<dbReference type="PANTHER" id="PTHR11601">
    <property type="entry name" value="CYSTEINE DESULFURYLASE FAMILY MEMBER"/>
    <property type="match status" value="1"/>
</dbReference>
<keyword evidence="16" id="KW-1185">Reference proteome</keyword>
<dbReference type="GO" id="GO:0031071">
    <property type="term" value="F:cysteine desulfurase activity"/>
    <property type="evidence" value="ECO:0007669"/>
    <property type="project" value="UniProtKB-EC"/>
</dbReference>
<reference evidence="15 16" key="1">
    <citation type="submission" date="2018-09" db="EMBL/GenBank/DDBJ databases">
        <title>Phylogeny of the Shewanellaceae, and recommendation for two new genera, Pseudoshewanella and Parashewanella.</title>
        <authorList>
            <person name="Wang G."/>
        </authorList>
    </citation>
    <scope>NUCLEOTIDE SEQUENCE [LARGE SCALE GENOMIC DNA]</scope>
    <source>
        <strain evidence="15 16">KCTC 22492</strain>
    </source>
</reference>
<evidence type="ECO:0000256" key="1">
    <source>
        <dbReference type="ARBA" id="ARBA00001933"/>
    </source>
</evidence>
<evidence type="ECO:0000256" key="12">
    <source>
        <dbReference type="ARBA" id="ARBA00050776"/>
    </source>
</evidence>
<dbReference type="Gene3D" id="3.40.640.10">
    <property type="entry name" value="Type I PLP-dependent aspartate aminotransferase-like (Major domain)"/>
    <property type="match status" value="1"/>
</dbReference>
<dbReference type="InterPro" id="IPR015422">
    <property type="entry name" value="PyrdxlP-dep_Trfase_small"/>
</dbReference>
<keyword evidence="6" id="KW-0479">Metal-binding</keyword>
<comment type="similarity">
    <text evidence="3">Belongs to the class-V pyridoxal-phosphate-dependent aminotransferase family. NifS/IscS subfamily.</text>
</comment>
<dbReference type="Gene3D" id="3.90.1150.10">
    <property type="entry name" value="Aspartate Aminotransferase, domain 1"/>
    <property type="match status" value="1"/>
</dbReference>